<dbReference type="Proteomes" id="UP000431401">
    <property type="component" value="Unassembled WGS sequence"/>
</dbReference>
<dbReference type="EMBL" id="WEGI01000023">
    <property type="protein sequence ID" value="MQY31774.1"/>
    <property type="molecule type" value="Genomic_DNA"/>
</dbReference>
<dbReference type="OrthoDB" id="5241536at2"/>
<sequence>MGTDVTLLHRFVVSELVAAGLDRDPLLRECGIPEWTLSGPGVHLPSATFARLWEIGSDRLGEPDLPLRIGTRYPLKTAELFDFLFATAATVGAGLATCGPYITAVSTNHGAVLGFEDADRATLSLEMIEGEGRGRELVQLWGLTAMLTRTRRVVEGRLDPVRVTLRQPAPPDDRPYTDVFGTAGIEFGADADSMTFRAADLDRPLTTADPMLAQVLRPLAETLPPPPELPAAWPRRVARALRAALEDGEVSLEVVARRLAISPRTLQRRLAEAGTSWRRELDRALGGRR</sequence>
<dbReference type="PANTHER" id="PTHR47894">
    <property type="entry name" value="HTH-TYPE TRANSCRIPTIONAL REGULATOR GADX"/>
    <property type="match status" value="1"/>
</dbReference>
<protein>
    <recommendedName>
        <fullName evidence="2">HTH-type transcriptional regulator AraC-type N-terminal domain-containing protein</fullName>
    </recommendedName>
</protein>
<evidence type="ECO:0000256" key="1">
    <source>
        <dbReference type="ARBA" id="ARBA00023125"/>
    </source>
</evidence>
<organism evidence="3 4">
    <name type="scientific">Nocardia aurantia</name>
    <dbReference type="NCBI Taxonomy" id="2585199"/>
    <lineage>
        <taxon>Bacteria</taxon>
        <taxon>Bacillati</taxon>
        <taxon>Actinomycetota</taxon>
        <taxon>Actinomycetes</taxon>
        <taxon>Mycobacteriales</taxon>
        <taxon>Nocardiaceae</taxon>
        <taxon>Nocardia</taxon>
    </lineage>
</organism>
<keyword evidence="4" id="KW-1185">Reference proteome</keyword>
<feature type="domain" description="HTH-type transcriptional regulator AraC-type N-terminal" evidence="2">
    <location>
        <begin position="20"/>
        <end position="205"/>
    </location>
</feature>
<dbReference type="InterPro" id="IPR032687">
    <property type="entry name" value="AraC-type_N"/>
</dbReference>
<dbReference type="Pfam" id="PF12625">
    <property type="entry name" value="Arabinose_bd"/>
    <property type="match status" value="1"/>
</dbReference>
<proteinExistence type="predicted"/>
<keyword evidence="1" id="KW-0238">DNA-binding</keyword>
<name>A0A7K0E3P5_9NOCA</name>
<dbReference type="PANTHER" id="PTHR47894:SF1">
    <property type="entry name" value="HTH-TYPE TRANSCRIPTIONAL REGULATOR VQSM"/>
    <property type="match status" value="1"/>
</dbReference>
<accession>A0A7K0E3P5</accession>
<evidence type="ECO:0000313" key="4">
    <source>
        <dbReference type="Proteomes" id="UP000431401"/>
    </source>
</evidence>
<comment type="caution">
    <text evidence="3">The sequence shown here is derived from an EMBL/GenBank/DDBJ whole genome shotgun (WGS) entry which is preliminary data.</text>
</comment>
<dbReference type="GO" id="GO:0003700">
    <property type="term" value="F:DNA-binding transcription factor activity"/>
    <property type="evidence" value="ECO:0007669"/>
    <property type="project" value="TreeGrafter"/>
</dbReference>
<evidence type="ECO:0000259" key="2">
    <source>
        <dbReference type="Pfam" id="PF12625"/>
    </source>
</evidence>
<dbReference type="GO" id="GO:0005829">
    <property type="term" value="C:cytosol"/>
    <property type="evidence" value="ECO:0007669"/>
    <property type="project" value="TreeGrafter"/>
</dbReference>
<reference evidence="3 4" key="1">
    <citation type="submission" date="2019-10" db="EMBL/GenBank/DDBJ databases">
        <title>Nocardia macrotermitis sp. nov. and Nocardia aurantia sp. nov., isolated from the gut of fungus growing-termite Macrotermes natalensis.</title>
        <authorList>
            <person name="Benndorf R."/>
            <person name="Schwitalla J."/>
            <person name="Martin K."/>
            <person name="De Beer W."/>
            <person name="Kaster A.-K."/>
            <person name="Vollmers J."/>
            <person name="Poulsen M."/>
            <person name="Beemelmanns C."/>
        </authorList>
    </citation>
    <scope>NUCLEOTIDE SEQUENCE [LARGE SCALE GENOMIC DNA]</scope>
    <source>
        <strain evidence="3 4">RB56</strain>
    </source>
</reference>
<dbReference type="GO" id="GO:0000976">
    <property type="term" value="F:transcription cis-regulatory region binding"/>
    <property type="evidence" value="ECO:0007669"/>
    <property type="project" value="TreeGrafter"/>
</dbReference>
<dbReference type="RefSeq" id="WP_153348986.1">
    <property type="nucleotide sequence ID" value="NZ_WEGI01000023.1"/>
</dbReference>
<gene>
    <name evidence="3" type="ORF">NRB56_73850</name>
</gene>
<dbReference type="AlphaFoldDB" id="A0A7K0E3P5"/>
<evidence type="ECO:0000313" key="3">
    <source>
        <dbReference type="EMBL" id="MQY31774.1"/>
    </source>
</evidence>